<name>A0A0E9PPI0_ANGAN</name>
<evidence type="ECO:0000256" key="1">
    <source>
        <dbReference type="SAM" id="Phobius"/>
    </source>
</evidence>
<reference evidence="2" key="2">
    <citation type="journal article" date="2015" name="Fish Shellfish Immunol.">
        <title>Early steps in the European eel (Anguilla anguilla)-Vibrio vulnificus interaction in the gills: Role of the RtxA13 toxin.</title>
        <authorList>
            <person name="Callol A."/>
            <person name="Pajuelo D."/>
            <person name="Ebbesson L."/>
            <person name="Teles M."/>
            <person name="MacKenzie S."/>
            <person name="Amaro C."/>
        </authorList>
    </citation>
    <scope>NUCLEOTIDE SEQUENCE</scope>
</reference>
<feature type="transmembrane region" description="Helical" evidence="1">
    <location>
        <begin position="15"/>
        <end position="34"/>
    </location>
</feature>
<dbReference type="AlphaFoldDB" id="A0A0E9PPI0"/>
<organism evidence="2">
    <name type="scientific">Anguilla anguilla</name>
    <name type="common">European freshwater eel</name>
    <name type="synonym">Muraena anguilla</name>
    <dbReference type="NCBI Taxonomy" id="7936"/>
    <lineage>
        <taxon>Eukaryota</taxon>
        <taxon>Metazoa</taxon>
        <taxon>Chordata</taxon>
        <taxon>Craniata</taxon>
        <taxon>Vertebrata</taxon>
        <taxon>Euteleostomi</taxon>
        <taxon>Actinopterygii</taxon>
        <taxon>Neopterygii</taxon>
        <taxon>Teleostei</taxon>
        <taxon>Anguilliformes</taxon>
        <taxon>Anguillidae</taxon>
        <taxon>Anguilla</taxon>
    </lineage>
</organism>
<reference evidence="2" key="1">
    <citation type="submission" date="2014-11" db="EMBL/GenBank/DDBJ databases">
        <authorList>
            <person name="Amaro Gonzalez C."/>
        </authorList>
    </citation>
    <scope>NUCLEOTIDE SEQUENCE</scope>
</reference>
<evidence type="ECO:0000313" key="2">
    <source>
        <dbReference type="EMBL" id="JAH06546.1"/>
    </source>
</evidence>
<keyword evidence="1" id="KW-0472">Membrane</keyword>
<keyword evidence="1" id="KW-0812">Transmembrane</keyword>
<proteinExistence type="predicted"/>
<accession>A0A0E9PPI0</accession>
<dbReference type="EMBL" id="GBXM01102031">
    <property type="protein sequence ID" value="JAH06546.1"/>
    <property type="molecule type" value="Transcribed_RNA"/>
</dbReference>
<sequence length="40" mass="4861">MLLTPCFLGNSISHTWRLIFLSFAHFTFFLWDFGEFKFEI</sequence>
<keyword evidence="1" id="KW-1133">Transmembrane helix</keyword>
<protein>
    <submittedName>
        <fullName evidence="2">Uncharacterized protein</fullName>
    </submittedName>
</protein>